<organism evidence="1 2">
    <name type="scientific">Macrosiphum euphorbiae</name>
    <name type="common">potato aphid</name>
    <dbReference type="NCBI Taxonomy" id="13131"/>
    <lineage>
        <taxon>Eukaryota</taxon>
        <taxon>Metazoa</taxon>
        <taxon>Ecdysozoa</taxon>
        <taxon>Arthropoda</taxon>
        <taxon>Hexapoda</taxon>
        <taxon>Insecta</taxon>
        <taxon>Pterygota</taxon>
        <taxon>Neoptera</taxon>
        <taxon>Paraneoptera</taxon>
        <taxon>Hemiptera</taxon>
        <taxon>Sternorrhyncha</taxon>
        <taxon>Aphidomorpha</taxon>
        <taxon>Aphidoidea</taxon>
        <taxon>Aphididae</taxon>
        <taxon>Macrosiphini</taxon>
        <taxon>Macrosiphum</taxon>
    </lineage>
</organism>
<evidence type="ECO:0000313" key="1">
    <source>
        <dbReference type="EMBL" id="CAI6377228.1"/>
    </source>
</evidence>
<protein>
    <recommendedName>
        <fullName evidence="3">LAGLIDADG homing endonuclease</fullName>
    </recommendedName>
</protein>
<sequence>MMKCIYTGNFNDSHKKRRKLMGSAKEKALISVIDKGIAPSVFTRREANEIMVEGDVLPAHIPSSKSVRQAKSKTILSTRLHDDPIIGLGIYKRSDGYGEAIQDIGFDKFFLHFWSDLQIKIYRDSYTKMQPVTISFDATGGVCKKIKRYDNQLSGAIFLYEGVMNLFGESFRVLSMLSEQHDNVSIFLWLKRWLRHDVKPPKVTESDQSLPLMSGIVQAFTQYNSLEKYLEVCFLILSSNIKPKIPTCFVRNDINHFIHLITQWPPLKKAKHFSNKELFSRSMGLLVYSTSMSEAEQILEAMFIVAFSPSDDKIIDTNEFTPCHKSREFLREKIRGSSMTLFNNQFNEKNIERLNTFDIGIYEKEIEEFNCLRSFKEWTKSIANRCKINIENIKGIGDNAQFEIELETYIVNAMKLFPCW</sequence>
<proteinExistence type="predicted"/>
<dbReference type="AlphaFoldDB" id="A0AAV0Y8U0"/>
<evidence type="ECO:0008006" key="3">
    <source>
        <dbReference type="Google" id="ProtNLM"/>
    </source>
</evidence>
<name>A0AAV0Y8U0_9HEMI</name>
<dbReference type="Proteomes" id="UP001160148">
    <property type="component" value="Unassembled WGS sequence"/>
</dbReference>
<evidence type="ECO:0000313" key="2">
    <source>
        <dbReference type="Proteomes" id="UP001160148"/>
    </source>
</evidence>
<keyword evidence="2" id="KW-1185">Reference proteome</keyword>
<reference evidence="1 2" key="1">
    <citation type="submission" date="2023-01" db="EMBL/GenBank/DDBJ databases">
        <authorList>
            <person name="Whitehead M."/>
        </authorList>
    </citation>
    <scope>NUCLEOTIDE SEQUENCE [LARGE SCALE GENOMIC DNA]</scope>
</reference>
<gene>
    <name evidence="1" type="ORF">MEUPH1_LOCUS30519</name>
</gene>
<comment type="caution">
    <text evidence="1">The sequence shown here is derived from an EMBL/GenBank/DDBJ whole genome shotgun (WGS) entry which is preliminary data.</text>
</comment>
<accession>A0AAV0Y8U0</accession>
<dbReference type="EMBL" id="CARXXK010001672">
    <property type="protein sequence ID" value="CAI6377228.1"/>
    <property type="molecule type" value="Genomic_DNA"/>
</dbReference>